<keyword evidence="3" id="KW-1185">Reference proteome</keyword>
<proteinExistence type="predicted"/>
<evidence type="ECO:0000256" key="1">
    <source>
        <dbReference type="SAM" id="SignalP"/>
    </source>
</evidence>
<evidence type="ECO:0000313" key="3">
    <source>
        <dbReference type="Proteomes" id="UP001597380"/>
    </source>
</evidence>
<sequence length="624" mass="71041">MIPSRIKLMVSAIALAGVLSGCEPAAEAPPKPINASEQPATPEQAAFNAEVNKQLDELYMALIERHPEWLTALGKKQDYDKWNDRSEAFEAETQTLLRRQLAQLRDIDNQQLVGETALSYQLYIDFLNDQVEDYKWRYHTYPVQQMGGLQSRVPSLLINQHRVESQEDALAYVARLYGVPALFEQLLAQLRKREELGIIVPKFIIPYVISDSQNLLKGAPFEVAESGEPLPDSTLMADFRAKVTALDLDEKVEQKLLDAAVLALTEHVKPAYQKLIAYLTELESKADNNAGVWKLPDGGQFYQTMLERQTTTDMTAEQIHQIGLDEVARIHEEMRAIMLETGFTGSLREFFQFMREDQRFYYPNTDVGRAAYLTEATALIENMKGRLDELFLTKPKAELKVKAVEPFREKTAGKAFYESPSLDGTRPGIYYANLYRMSNMPIYQMEGLAYHEGIPGHHMQLAIAQEIEGLPLFRKLGNYTAYIEGWGLYSELLPKEIGLYQDPYSDFGRLAMELWRACRLVVDTGLHDKQWTREQAIAYLSQNTPNALNDAERAIDRYIVLPGQATTYKIGMNKILELREHAKSQLGEKFDIRAFHDVVLTHGPLPLDTLATQVDAFIEQYQKQ</sequence>
<dbReference type="PROSITE" id="PS51257">
    <property type="entry name" value="PROKAR_LIPOPROTEIN"/>
    <property type="match status" value="1"/>
</dbReference>
<dbReference type="Proteomes" id="UP001597380">
    <property type="component" value="Unassembled WGS sequence"/>
</dbReference>
<dbReference type="InterPro" id="IPR010281">
    <property type="entry name" value="DUF885"/>
</dbReference>
<protein>
    <submittedName>
        <fullName evidence="2">DUF885 domain-containing protein</fullName>
    </submittedName>
</protein>
<dbReference type="PANTHER" id="PTHR33361:SF16">
    <property type="entry name" value="DUF885 DOMAIN-CONTAINING PROTEIN"/>
    <property type="match status" value="1"/>
</dbReference>
<feature type="signal peptide" evidence="1">
    <location>
        <begin position="1"/>
        <end position="25"/>
    </location>
</feature>
<dbReference type="EMBL" id="JBHUHT010000016">
    <property type="protein sequence ID" value="MFD2097100.1"/>
    <property type="molecule type" value="Genomic_DNA"/>
</dbReference>
<comment type="caution">
    <text evidence="2">The sequence shown here is derived from an EMBL/GenBank/DDBJ whole genome shotgun (WGS) entry which is preliminary data.</text>
</comment>
<name>A0ABW4XPU1_9GAMM</name>
<organism evidence="2 3">
    <name type="scientific">Corallincola platygyrae</name>
    <dbReference type="NCBI Taxonomy" id="1193278"/>
    <lineage>
        <taxon>Bacteria</taxon>
        <taxon>Pseudomonadati</taxon>
        <taxon>Pseudomonadota</taxon>
        <taxon>Gammaproteobacteria</taxon>
        <taxon>Alteromonadales</taxon>
        <taxon>Psychromonadaceae</taxon>
        <taxon>Corallincola</taxon>
    </lineage>
</organism>
<gene>
    <name evidence="2" type="ORF">ACFSJ3_13980</name>
</gene>
<keyword evidence="1" id="KW-0732">Signal</keyword>
<dbReference type="RefSeq" id="WP_345339975.1">
    <property type="nucleotide sequence ID" value="NZ_BAABLI010000012.1"/>
</dbReference>
<reference evidence="3" key="1">
    <citation type="journal article" date="2019" name="Int. J. Syst. Evol. Microbiol.">
        <title>The Global Catalogue of Microorganisms (GCM) 10K type strain sequencing project: providing services to taxonomists for standard genome sequencing and annotation.</title>
        <authorList>
            <consortium name="The Broad Institute Genomics Platform"/>
            <consortium name="The Broad Institute Genome Sequencing Center for Infectious Disease"/>
            <person name="Wu L."/>
            <person name="Ma J."/>
        </authorList>
    </citation>
    <scope>NUCLEOTIDE SEQUENCE [LARGE SCALE GENOMIC DNA]</scope>
    <source>
        <strain evidence="3">CGMCC 1.10992</strain>
    </source>
</reference>
<dbReference type="Pfam" id="PF05960">
    <property type="entry name" value="DUF885"/>
    <property type="match status" value="1"/>
</dbReference>
<accession>A0ABW4XPU1</accession>
<dbReference type="PANTHER" id="PTHR33361">
    <property type="entry name" value="GLR0591 PROTEIN"/>
    <property type="match status" value="1"/>
</dbReference>
<evidence type="ECO:0000313" key="2">
    <source>
        <dbReference type="EMBL" id="MFD2097100.1"/>
    </source>
</evidence>
<feature type="chain" id="PRO_5047148269" evidence="1">
    <location>
        <begin position="26"/>
        <end position="624"/>
    </location>
</feature>